<dbReference type="EMBL" id="LSSL01000874">
    <property type="protein sequence ID" value="OLY83502.1"/>
    <property type="molecule type" value="Genomic_DNA"/>
</dbReference>
<evidence type="ECO:0000313" key="1">
    <source>
        <dbReference type="EMBL" id="OLY83502.1"/>
    </source>
</evidence>
<protein>
    <submittedName>
        <fullName evidence="1">Uncharacterized protein</fullName>
    </submittedName>
</protein>
<keyword evidence="2" id="KW-1185">Reference proteome</keyword>
<accession>A0A1R0H2W0</accession>
<comment type="caution">
    <text evidence="1">The sequence shown here is derived from an EMBL/GenBank/DDBJ whole genome shotgun (WGS) entry which is preliminary data.</text>
</comment>
<dbReference type="AlphaFoldDB" id="A0A1R0H2W0"/>
<reference evidence="1 2" key="1">
    <citation type="journal article" date="2016" name="Mol. Biol. Evol.">
        <title>Genome-Wide Survey of Gut Fungi (Harpellales) Reveals the First Horizontally Transferred Ubiquitin Gene from a Mosquito Host.</title>
        <authorList>
            <person name="Wang Y."/>
            <person name="White M.M."/>
            <person name="Kvist S."/>
            <person name="Moncalvo J.M."/>
        </authorList>
    </citation>
    <scope>NUCLEOTIDE SEQUENCE [LARGE SCALE GENOMIC DNA]</scope>
    <source>
        <strain evidence="1 2">ALG-7-W6</strain>
    </source>
</reference>
<dbReference type="Proteomes" id="UP000187455">
    <property type="component" value="Unassembled WGS sequence"/>
</dbReference>
<organism evidence="1 2">
    <name type="scientific">Smittium mucronatum</name>
    <dbReference type="NCBI Taxonomy" id="133383"/>
    <lineage>
        <taxon>Eukaryota</taxon>
        <taxon>Fungi</taxon>
        <taxon>Fungi incertae sedis</taxon>
        <taxon>Zoopagomycota</taxon>
        <taxon>Kickxellomycotina</taxon>
        <taxon>Harpellomycetes</taxon>
        <taxon>Harpellales</taxon>
        <taxon>Legeriomycetaceae</taxon>
        <taxon>Smittium</taxon>
    </lineage>
</organism>
<gene>
    <name evidence="1" type="ORF">AYI68_g2354</name>
</gene>
<name>A0A1R0H2W0_9FUNG</name>
<sequence length="135" mass="14484">MVMRNNESDESGAYPYGISTEVEAWTEVADDIDSDTLVSSSSEVLALGDDLDPSINLAGESVMEDLTSSLMGLSLSADPKSPGATGEVWIGGVRDNIALSVASSLATQQQFRSEDLYQSNWYRESNSDIINSYSS</sequence>
<proteinExistence type="predicted"/>
<evidence type="ECO:0000313" key="2">
    <source>
        <dbReference type="Proteomes" id="UP000187455"/>
    </source>
</evidence>